<dbReference type="SUPFAM" id="SSF55120">
    <property type="entry name" value="Pseudouridine synthase"/>
    <property type="match status" value="1"/>
</dbReference>
<evidence type="ECO:0000259" key="2">
    <source>
        <dbReference type="Pfam" id="PF01509"/>
    </source>
</evidence>
<dbReference type="GO" id="GO:0006396">
    <property type="term" value="P:RNA processing"/>
    <property type="evidence" value="ECO:0007669"/>
    <property type="project" value="InterPro"/>
</dbReference>
<dbReference type="Ensembl" id="ENSEBUT00000026076.1">
    <property type="protein sequence ID" value="ENSEBUP00000025500.1"/>
    <property type="gene ID" value="ENSEBUG00000015723.1"/>
</dbReference>
<dbReference type="InterPro" id="IPR020103">
    <property type="entry name" value="PsdUridine_synth_cat_dom_sf"/>
</dbReference>
<dbReference type="InterPro" id="IPR002501">
    <property type="entry name" value="PsdUridine_synth_N"/>
</dbReference>
<reference evidence="3" key="1">
    <citation type="submission" date="2025-08" db="UniProtKB">
        <authorList>
            <consortium name="Ensembl"/>
        </authorList>
    </citation>
    <scope>IDENTIFICATION</scope>
</reference>
<evidence type="ECO:0000313" key="3">
    <source>
        <dbReference type="Ensembl" id="ENSEBUP00000025500.1"/>
    </source>
</evidence>
<evidence type="ECO:0000256" key="1">
    <source>
        <dbReference type="ARBA" id="ARBA00008999"/>
    </source>
</evidence>
<reference evidence="3" key="2">
    <citation type="submission" date="2025-09" db="UniProtKB">
        <authorList>
            <consortium name="Ensembl"/>
        </authorList>
    </citation>
    <scope>IDENTIFICATION</scope>
</reference>
<dbReference type="GO" id="GO:0009982">
    <property type="term" value="F:pseudouridine synthase activity"/>
    <property type="evidence" value="ECO:0007669"/>
    <property type="project" value="InterPro"/>
</dbReference>
<dbReference type="Gene3D" id="3.30.2350.10">
    <property type="entry name" value="Pseudouridine synthase"/>
    <property type="match status" value="1"/>
</dbReference>
<keyword evidence="4" id="KW-1185">Reference proteome</keyword>
<proteinExistence type="inferred from homology"/>
<dbReference type="Proteomes" id="UP000694388">
    <property type="component" value="Unplaced"/>
</dbReference>
<dbReference type="GeneTree" id="ENSGT00940000156773"/>
<dbReference type="InterPro" id="IPR039048">
    <property type="entry name" value="Trub2"/>
</dbReference>
<dbReference type="GO" id="GO:0001522">
    <property type="term" value="P:pseudouridine synthesis"/>
    <property type="evidence" value="ECO:0007669"/>
    <property type="project" value="InterPro"/>
</dbReference>
<protein>
    <submittedName>
        <fullName evidence="3">TruB pseudouridine (psi) synthase family member 2</fullName>
    </submittedName>
</protein>
<organism evidence="3 4">
    <name type="scientific">Eptatretus burgeri</name>
    <name type="common">Inshore hagfish</name>
    <dbReference type="NCBI Taxonomy" id="7764"/>
    <lineage>
        <taxon>Eukaryota</taxon>
        <taxon>Metazoa</taxon>
        <taxon>Chordata</taxon>
        <taxon>Craniata</taxon>
        <taxon>Vertebrata</taxon>
        <taxon>Cyclostomata</taxon>
        <taxon>Myxini</taxon>
        <taxon>Myxiniformes</taxon>
        <taxon>Myxinidae</taxon>
        <taxon>Eptatretinae</taxon>
        <taxon>Eptatretus</taxon>
    </lineage>
</organism>
<name>A0A8C4R7I1_EPTBU</name>
<comment type="similarity">
    <text evidence="1">Belongs to the pseudouridine synthase TruB family.</text>
</comment>
<dbReference type="GO" id="GO:0003723">
    <property type="term" value="F:RNA binding"/>
    <property type="evidence" value="ECO:0007669"/>
    <property type="project" value="InterPro"/>
</dbReference>
<sequence>MKTFTRKKSRTFQPKWSRVVVCLFTMARRAWNALNGVFPVYKPQAVSWTRLRRQLEHRLLQDLNDLSQSTPRLLSAAGQTNLDTVDVNMAAHSNKGPDAYSLQLTHSSVPSFINHSRVNGPLYRHIKIGIGHRLDTMSSGVLVMAVGNGNKLLPEFQKARFTRTYTLHGRLGFATKDFSDSGQVIEKATYEVHCVNETCSALRRIIHEIGLELRAAASCVLVRRTFEQPFGVDDALLPAQWGLTPILNSIHRGQPAITRFFARLLSSPQPMSEDISSYSTGHQN</sequence>
<dbReference type="OMA" id="YHVTARM"/>
<dbReference type="PANTHER" id="PTHR13195:SF0">
    <property type="entry name" value="PSEUDOURIDYLATE SYNTHASE TRUB2, MITOCHONDRIAL"/>
    <property type="match status" value="1"/>
</dbReference>
<dbReference type="Pfam" id="PF01509">
    <property type="entry name" value="TruB_N"/>
    <property type="match status" value="1"/>
</dbReference>
<feature type="domain" description="Pseudouridine synthase II N-terminal" evidence="2">
    <location>
        <begin position="124"/>
        <end position="191"/>
    </location>
</feature>
<evidence type="ECO:0000313" key="4">
    <source>
        <dbReference type="Proteomes" id="UP000694388"/>
    </source>
</evidence>
<accession>A0A8C4R7I1</accession>
<dbReference type="PANTHER" id="PTHR13195">
    <property type="entry name" value="PSEUDOURIDINE SYNTHASE-RELATED"/>
    <property type="match status" value="1"/>
</dbReference>
<dbReference type="AlphaFoldDB" id="A0A8C4R7I1"/>